<evidence type="ECO:0000313" key="3">
    <source>
        <dbReference type="Proteomes" id="UP000515312"/>
    </source>
</evidence>
<evidence type="ECO:0000256" key="1">
    <source>
        <dbReference type="SAM" id="MobiDB-lite"/>
    </source>
</evidence>
<accession>A0A7G8BH13</accession>
<organism evidence="2 3">
    <name type="scientific">Alloacidobacterium dinghuense</name>
    <dbReference type="NCBI Taxonomy" id="2763107"/>
    <lineage>
        <taxon>Bacteria</taxon>
        <taxon>Pseudomonadati</taxon>
        <taxon>Acidobacteriota</taxon>
        <taxon>Terriglobia</taxon>
        <taxon>Terriglobales</taxon>
        <taxon>Acidobacteriaceae</taxon>
        <taxon>Alloacidobacterium</taxon>
    </lineage>
</organism>
<feature type="compositionally biased region" description="Basic residues" evidence="1">
    <location>
        <begin position="1"/>
        <end position="12"/>
    </location>
</feature>
<reference evidence="2 3" key="1">
    <citation type="submission" date="2020-08" db="EMBL/GenBank/DDBJ databases">
        <title>Edaphobacter telluris sp. nov. and Acidobacterium dinghuensis sp. nov., two acidobacteria isolated from forest soil.</title>
        <authorList>
            <person name="Fu J."/>
            <person name="Qiu L."/>
        </authorList>
    </citation>
    <scope>NUCLEOTIDE SEQUENCE [LARGE SCALE GENOMIC DNA]</scope>
    <source>
        <strain evidence="2">4Y35</strain>
    </source>
</reference>
<proteinExistence type="predicted"/>
<evidence type="ECO:0000313" key="2">
    <source>
        <dbReference type="EMBL" id="QNI31833.1"/>
    </source>
</evidence>
<dbReference type="RefSeq" id="WP_186742789.1">
    <property type="nucleotide sequence ID" value="NZ_CP060394.1"/>
</dbReference>
<protein>
    <submittedName>
        <fullName evidence="2">Uncharacterized protein</fullName>
    </submittedName>
</protein>
<dbReference type="AlphaFoldDB" id="A0A7G8BH13"/>
<feature type="compositionally biased region" description="Polar residues" evidence="1">
    <location>
        <begin position="22"/>
        <end position="31"/>
    </location>
</feature>
<feature type="compositionally biased region" description="Polar residues" evidence="1">
    <location>
        <begin position="76"/>
        <end position="87"/>
    </location>
</feature>
<keyword evidence="3" id="KW-1185">Reference proteome</keyword>
<name>A0A7G8BH13_9BACT</name>
<gene>
    <name evidence="2" type="ORF">H7849_22815</name>
</gene>
<dbReference type="Proteomes" id="UP000515312">
    <property type="component" value="Chromosome"/>
</dbReference>
<feature type="region of interest" description="Disordered" evidence="1">
    <location>
        <begin position="1"/>
        <end position="87"/>
    </location>
</feature>
<sequence>MPRSAATKKHSTQRVEEDASAKRSSPTSVQPEHTPVQPQEARLTGAGEKEKQRLLKESVEKGSAERHPDLPAGLHSTGSFTGENEKK</sequence>
<dbReference type="KEGG" id="adin:H7849_22815"/>
<feature type="compositionally biased region" description="Basic and acidic residues" evidence="1">
    <location>
        <begin position="47"/>
        <end position="69"/>
    </location>
</feature>
<dbReference type="EMBL" id="CP060394">
    <property type="protein sequence ID" value="QNI31833.1"/>
    <property type="molecule type" value="Genomic_DNA"/>
</dbReference>